<feature type="transmembrane region" description="Helical" evidence="1">
    <location>
        <begin position="125"/>
        <end position="144"/>
    </location>
</feature>
<dbReference type="Proteomes" id="UP000807469">
    <property type="component" value="Unassembled WGS sequence"/>
</dbReference>
<dbReference type="Pfam" id="PF20153">
    <property type="entry name" value="DUF6535"/>
    <property type="match status" value="1"/>
</dbReference>
<comment type="caution">
    <text evidence="4">The sequence shown here is derived from an EMBL/GenBank/DDBJ whole genome shotgun (WGS) entry which is preliminary data.</text>
</comment>
<evidence type="ECO:0000313" key="4">
    <source>
        <dbReference type="EMBL" id="KAF9476080.1"/>
    </source>
</evidence>
<keyword evidence="1" id="KW-1133">Transmembrane helix</keyword>
<proteinExistence type="predicted"/>
<evidence type="ECO:0000259" key="3">
    <source>
        <dbReference type="Pfam" id="PF20153"/>
    </source>
</evidence>
<feature type="transmembrane region" description="Helical" evidence="1">
    <location>
        <begin position="199"/>
        <end position="222"/>
    </location>
</feature>
<dbReference type="InterPro" id="IPR045338">
    <property type="entry name" value="DUF6535"/>
</dbReference>
<keyword evidence="2" id="KW-0732">Signal</keyword>
<feature type="chain" id="PRO_5040167207" description="DUF6535 domain-containing protein" evidence="2">
    <location>
        <begin position="24"/>
        <end position="384"/>
    </location>
</feature>
<feature type="transmembrane region" description="Helical" evidence="1">
    <location>
        <begin position="250"/>
        <end position="275"/>
    </location>
</feature>
<dbReference type="AlphaFoldDB" id="A0A9P6CWX5"/>
<evidence type="ECO:0000256" key="2">
    <source>
        <dbReference type="SAM" id="SignalP"/>
    </source>
</evidence>
<keyword evidence="1" id="KW-0472">Membrane</keyword>
<reference evidence="4" key="1">
    <citation type="submission" date="2020-11" db="EMBL/GenBank/DDBJ databases">
        <authorList>
            <consortium name="DOE Joint Genome Institute"/>
            <person name="Ahrendt S."/>
            <person name="Riley R."/>
            <person name="Andreopoulos W."/>
            <person name="Labutti K."/>
            <person name="Pangilinan J."/>
            <person name="Ruiz-Duenas F.J."/>
            <person name="Barrasa J.M."/>
            <person name="Sanchez-Garcia M."/>
            <person name="Camarero S."/>
            <person name="Miyauchi S."/>
            <person name="Serrano A."/>
            <person name="Linde D."/>
            <person name="Babiker R."/>
            <person name="Drula E."/>
            <person name="Ayuso-Fernandez I."/>
            <person name="Pacheco R."/>
            <person name="Padilla G."/>
            <person name="Ferreira P."/>
            <person name="Barriuso J."/>
            <person name="Kellner H."/>
            <person name="Castanera R."/>
            <person name="Alfaro M."/>
            <person name="Ramirez L."/>
            <person name="Pisabarro A.G."/>
            <person name="Kuo A."/>
            <person name="Tritt A."/>
            <person name="Lipzen A."/>
            <person name="He G."/>
            <person name="Yan M."/>
            <person name="Ng V."/>
            <person name="Cullen D."/>
            <person name="Martin F."/>
            <person name="Rosso M.-N."/>
            <person name="Henrissat B."/>
            <person name="Hibbett D."/>
            <person name="Martinez A.T."/>
            <person name="Grigoriev I.V."/>
        </authorList>
    </citation>
    <scope>NUCLEOTIDE SEQUENCE</scope>
    <source>
        <strain evidence="4">CIRM-BRFM 674</strain>
    </source>
</reference>
<keyword evidence="1" id="KW-0812">Transmembrane</keyword>
<evidence type="ECO:0000313" key="5">
    <source>
        <dbReference type="Proteomes" id="UP000807469"/>
    </source>
</evidence>
<sequence>MLCLTLICHAFTISGALFRFVFSSSSCSKLRCYKSSSLVQSLSVFTSVTMDSATGIHPVAEKTRSPNIAESLDPDKVVHPKLKIPNLDDPYEHALPKSDGDPWAIMLKPEMETDKIQCDAWKEEVQTLLIFAGLFSAVVTAFIIESYKFLQPDPNDTIINLLTQIANGPNVTATSLAAGGLMSPVSSFTQKSSSVRINVFWFISLILSLATVLVGTIALQWLREHQAYPASSPKQTLAMLHMRTESLKAWYVPQIFAMLPLLLQGALVLFLAGLIDFTLPLGQKLSIPIACIIGFILLFLAATTILPASQSTLLFSSHFSQDKVPSPCAYKSPQSQVFHTFTGLVLHALSFIWPILYCPNPNVWDLVTMSAYQTTSIICFPIYT</sequence>
<keyword evidence="5" id="KW-1185">Reference proteome</keyword>
<accession>A0A9P6CWX5</accession>
<organism evidence="4 5">
    <name type="scientific">Pholiota conissans</name>
    <dbReference type="NCBI Taxonomy" id="109636"/>
    <lineage>
        <taxon>Eukaryota</taxon>
        <taxon>Fungi</taxon>
        <taxon>Dikarya</taxon>
        <taxon>Basidiomycota</taxon>
        <taxon>Agaricomycotina</taxon>
        <taxon>Agaricomycetes</taxon>
        <taxon>Agaricomycetidae</taxon>
        <taxon>Agaricales</taxon>
        <taxon>Agaricineae</taxon>
        <taxon>Strophariaceae</taxon>
        <taxon>Pholiota</taxon>
    </lineage>
</organism>
<feature type="transmembrane region" description="Helical" evidence="1">
    <location>
        <begin position="287"/>
        <end position="308"/>
    </location>
</feature>
<dbReference type="OrthoDB" id="3221808at2759"/>
<dbReference type="EMBL" id="MU155307">
    <property type="protein sequence ID" value="KAF9476080.1"/>
    <property type="molecule type" value="Genomic_DNA"/>
</dbReference>
<feature type="transmembrane region" description="Helical" evidence="1">
    <location>
        <begin position="337"/>
        <end position="356"/>
    </location>
</feature>
<gene>
    <name evidence="4" type="ORF">BDN70DRAFT_839806</name>
</gene>
<feature type="signal peptide" evidence="2">
    <location>
        <begin position="1"/>
        <end position="23"/>
    </location>
</feature>
<evidence type="ECO:0000256" key="1">
    <source>
        <dbReference type="SAM" id="Phobius"/>
    </source>
</evidence>
<feature type="domain" description="DUF6535" evidence="3">
    <location>
        <begin position="103"/>
        <end position="278"/>
    </location>
</feature>
<name>A0A9P6CWX5_9AGAR</name>
<protein>
    <recommendedName>
        <fullName evidence="3">DUF6535 domain-containing protein</fullName>
    </recommendedName>
</protein>